<sequence length="100" mass="10829">MLYETFDELESSVRQRLYRLQDLADGMRSVQATETSPDGSVTVTVDGNGALLDLSFTEAISTLSPAEFERRLVDTAAAAAHRAFAERAGLITAFNEEVSG</sequence>
<protein>
    <submittedName>
        <fullName evidence="1">DNA-binding protein YbaB</fullName>
    </submittedName>
</protein>
<dbReference type="Gene3D" id="3.30.1310.10">
    <property type="entry name" value="Nucleoid-associated protein YbaB-like domain"/>
    <property type="match status" value="1"/>
</dbReference>
<dbReference type="SUPFAM" id="SSF82607">
    <property type="entry name" value="YbaB-like"/>
    <property type="match status" value="1"/>
</dbReference>
<dbReference type="Pfam" id="PF02575">
    <property type="entry name" value="YbaB_DNA_bd"/>
    <property type="match status" value="1"/>
</dbReference>
<accession>A0A7W9PB42</accession>
<dbReference type="GO" id="GO:0003677">
    <property type="term" value="F:DNA binding"/>
    <property type="evidence" value="ECO:0007669"/>
    <property type="project" value="UniProtKB-KW"/>
</dbReference>
<dbReference type="InterPro" id="IPR036894">
    <property type="entry name" value="YbaB-like_sf"/>
</dbReference>
<name>A0A7W9PB42_9NOCA</name>
<dbReference type="EMBL" id="JACHIT010000001">
    <property type="protein sequence ID" value="MBB5912851.1"/>
    <property type="molecule type" value="Genomic_DNA"/>
</dbReference>
<keyword evidence="1" id="KW-0238">DNA-binding</keyword>
<reference evidence="1 2" key="1">
    <citation type="submission" date="2020-08" db="EMBL/GenBank/DDBJ databases">
        <title>Sequencing the genomes of 1000 actinobacteria strains.</title>
        <authorList>
            <person name="Klenk H.-P."/>
        </authorList>
    </citation>
    <scope>NUCLEOTIDE SEQUENCE [LARGE SCALE GENOMIC DNA]</scope>
    <source>
        <strain evidence="1 2">DSM 43582</strain>
    </source>
</reference>
<dbReference type="RefSeq" id="WP_306307773.1">
    <property type="nucleotide sequence ID" value="NZ_JACHIT010000001.1"/>
</dbReference>
<dbReference type="AlphaFoldDB" id="A0A7W9PB42"/>
<keyword evidence="2" id="KW-1185">Reference proteome</keyword>
<evidence type="ECO:0000313" key="2">
    <source>
        <dbReference type="Proteomes" id="UP000540412"/>
    </source>
</evidence>
<gene>
    <name evidence="1" type="ORF">BJY24_001718</name>
</gene>
<evidence type="ECO:0000313" key="1">
    <source>
        <dbReference type="EMBL" id="MBB5912851.1"/>
    </source>
</evidence>
<comment type="caution">
    <text evidence="1">The sequence shown here is derived from an EMBL/GenBank/DDBJ whole genome shotgun (WGS) entry which is preliminary data.</text>
</comment>
<dbReference type="InterPro" id="IPR004401">
    <property type="entry name" value="YbaB/EbfC"/>
</dbReference>
<proteinExistence type="predicted"/>
<organism evidence="1 2">
    <name type="scientific">Nocardia transvalensis</name>
    <dbReference type="NCBI Taxonomy" id="37333"/>
    <lineage>
        <taxon>Bacteria</taxon>
        <taxon>Bacillati</taxon>
        <taxon>Actinomycetota</taxon>
        <taxon>Actinomycetes</taxon>
        <taxon>Mycobacteriales</taxon>
        <taxon>Nocardiaceae</taxon>
        <taxon>Nocardia</taxon>
    </lineage>
</organism>
<dbReference type="Proteomes" id="UP000540412">
    <property type="component" value="Unassembled WGS sequence"/>
</dbReference>